<accession>A0A368K942</accession>
<dbReference type="PROSITE" id="PS51257">
    <property type="entry name" value="PROKAR_LIPOPROTEIN"/>
    <property type="match status" value="1"/>
</dbReference>
<keyword evidence="2" id="KW-0732">Signal</keyword>
<proteinExistence type="predicted"/>
<sequence>MKPIVAALLSASLAALAACNNEQQNNTSETVDPNPAVKTNRSPDTGTGGPVPRTPKDGDEQKIQSPSN</sequence>
<evidence type="ECO:0000256" key="2">
    <source>
        <dbReference type="SAM" id="SignalP"/>
    </source>
</evidence>
<name>A0A368K942_9HYPH</name>
<feature type="compositionally biased region" description="Polar residues" evidence="1">
    <location>
        <begin position="23"/>
        <end position="45"/>
    </location>
</feature>
<reference evidence="3 4" key="1">
    <citation type="submission" date="2018-07" db="EMBL/GenBank/DDBJ databases">
        <title>The draft genome of Phyllobacterium salinisoli.</title>
        <authorList>
            <person name="Liu L."/>
            <person name="Li L."/>
            <person name="Zhang X."/>
            <person name="Liang L."/>
        </authorList>
    </citation>
    <scope>NUCLEOTIDE SEQUENCE [LARGE SCALE GENOMIC DNA]</scope>
    <source>
        <strain evidence="3 4">LLAN61</strain>
    </source>
</reference>
<evidence type="ECO:0000313" key="3">
    <source>
        <dbReference type="EMBL" id="RCS25125.1"/>
    </source>
</evidence>
<dbReference type="OrthoDB" id="9897408at2"/>
<evidence type="ECO:0000256" key="1">
    <source>
        <dbReference type="SAM" id="MobiDB-lite"/>
    </source>
</evidence>
<dbReference type="RefSeq" id="WP_114439569.1">
    <property type="nucleotide sequence ID" value="NZ_QOZG01000002.1"/>
</dbReference>
<evidence type="ECO:0008006" key="5">
    <source>
        <dbReference type="Google" id="ProtNLM"/>
    </source>
</evidence>
<feature type="region of interest" description="Disordered" evidence="1">
    <location>
        <begin position="23"/>
        <end position="68"/>
    </location>
</feature>
<dbReference type="Proteomes" id="UP000253420">
    <property type="component" value="Unassembled WGS sequence"/>
</dbReference>
<comment type="caution">
    <text evidence="3">The sequence shown here is derived from an EMBL/GenBank/DDBJ whole genome shotgun (WGS) entry which is preliminary data.</text>
</comment>
<feature type="signal peptide" evidence="2">
    <location>
        <begin position="1"/>
        <end position="17"/>
    </location>
</feature>
<dbReference type="EMBL" id="QOZG01000002">
    <property type="protein sequence ID" value="RCS25125.1"/>
    <property type="molecule type" value="Genomic_DNA"/>
</dbReference>
<gene>
    <name evidence="3" type="ORF">DUT91_06790</name>
</gene>
<dbReference type="AlphaFoldDB" id="A0A368K942"/>
<evidence type="ECO:0000313" key="4">
    <source>
        <dbReference type="Proteomes" id="UP000253420"/>
    </source>
</evidence>
<feature type="chain" id="PRO_5016712481" description="Immunogenic protein (Bcsp31-1)" evidence="2">
    <location>
        <begin position="18"/>
        <end position="68"/>
    </location>
</feature>
<keyword evidence="4" id="KW-1185">Reference proteome</keyword>
<protein>
    <recommendedName>
        <fullName evidence="5">Immunogenic protein (Bcsp31-1)</fullName>
    </recommendedName>
</protein>
<organism evidence="3 4">
    <name type="scientific">Phyllobacterium salinisoli</name>
    <dbReference type="NCBI Taxonomy" id="1899321"/>
    <lineage>
        <taxon>Bacteria</taxon>
        <taxon>Pseudomonadati</taxon>
        <taxon>Pseudomonadota</taxon>
        <taxon>Alphaproteobacteria</taxon>
        <taxon>Hyphomicrobiales</taxon>
        <taxon>Phyllobacteriaceae</taxon>
        <taxon>Phyllobacterium</taxon>
    </lineage>
</organism>